<proteinExistence type="predicted"/>
<accession>A0A833M0S0</accession>
<comment type="caution">
    <text evidence="1">The sequence shown here is derived from an EMBL/GenBank/DDBJ whole genome shotgun (WGS) entry which is preliminary data.</text>
</comment>
<gene>
    <name evidence="1" type="ORF">F9K24_13845</name>
</gene>
<name>A0A833M0S0_9LEPT</name>
<organism evidence="1 2">
    <name type="scientific">Leptonema illini</name>
    <dbReference type="NCBI Taxonomy" id="183"/>
    <lineage>
        <taxon>Bacteria</taxon>
        <taxon>Pseudomonadati</taxon>
        <taxon>Spirochaetota</taxon>
        <taxon>Spirochaetia</taxon>
        <taxon>Leptospirales</taxon>
        <taxon>Leptospiraceae</taxon>
        <taxon>Leptonema</taxon>
    </lineage>
</organism>
<dbReference type="Proteomes" id="UP000460298">
    <property type="component" value="Unassembled WGS sequence"/>
</dbReference>
<evidence type="ECO:0000313" key="1">
    <source>
        <dbReference type="EMBL" id="KAB2931318.1"/>
    </source>
</evidence>
<protein>
    <submittedName>
        <fullName evidence="1">Uncharacterized protein</fullName>
    </submittedName>
</protein>
<dbReference type="EMBL" id="WBUI01000014">
    <property type="protein sequence ID" value="KAB2931318.1"/>
    <property type="molecule type" value="Genomic_DNA"/>
</dbReference>
<sequence>MKPLPEHIAHLRERFEIQKEPMERLLRLVDLADAVIKYHTALFAAGCRDASTIDAPLTEFITRGLRLSAVSVWAYFTERLHVRLRDSTIWPDLSDYHEHRLRPVTERLFCIRHELLMQNELCEEKATECLMVFSPLVHALLSHGMLAKAPLMLATGDRLISCMVHDGATVPAEEVVQVDPPLRSGELYLRTMSGELISLFPFLQCRGVDRREYFYLYESIEAQPLGWRMSTNGG</sequence>
<dbReference type="AlphaFoldDB" id="A0A833M0S0"/>
<reference evidence="1 2" key="1">
    <citation type="submission" date="2019-10" db="EMBL/GenBank/DDBJ databases">
        <title>Extracellular Electron Transfer in a Candidatus Methanoperedens spp. Enrichment Culture.</title>
        <authorList>
            <person name="Berger S."/>
            <person name="Rangel Shaw D."/>
            <person name="Berben T."/>
            <person name="In 'T Zandt M."/>
            <person name="Frank J."/>
            <person name="Reimann J."/>
            <person name="Jetten M.S.M."/>
            <person name="Welte C.U."/>
        </authorList>
    </citation>
    <scope>NUCLEOTIDE SEQUENCE [LARGE SCALE GENOMIC DNA]</scope>
    <source>
        <strain evidence="1">SB12</strain>
    </source>
</reference>
<evidence type="ECO:0000313" key="2">
    <source>
        <dbReference type="Proteomes" id="UP000460298"/>
    </source>
</evidence>